<reference evidence="3 4" key="1">
    <citation type="journal article" date="2020" name="Biotechnol. Biofuels">
        <title>New insights from the biogas microbiome by comprehensive genome-resolved metagenomics of nearly 1600 species originating from multiple anaerobic digesters.</title>
        <authorList>
            <person name="Campanaro S."/>
            <person name="Treu L."/>
            <person name="Rodriguez-R L.M."/>
            <person name="Kovalovszki A."/>
            <person name="Ziels R.M."/>
            <person name="Maus I."/>
            <person name="Zhu X."/>
            <person name="Kougias P.G."/>
            <person name="Basile A."/>
            <person name="Luo G."/>
            <person name="Schluter A."/>
            <person name="Konstantinidis K.T."/>
            <person name="Angelidaki I."/>
        </authorList>
    </citation>
    <scope>NUCLEOTIDE SEQUENCE [LARGE SCALE GENOMIC DNA]</scope>
    <source>
        <strain evidence="3">AS27yjCOA_65</strain>
    </source>
</reference>
<dbReference type="InterPro" id="IPR058625">
    <property type="entry name" value="MdtA-like_BSH"/>
</dbReference>
<dbReference type="Pfam" id="PF25917">
    <property type="entry name" value="BSH_RND"/>
    <property type="match status" value="1"/>
</dbReference>
<sequence>MRNLLVKLFGALFIFLILLVASCGDSKSGDDGHSGAVAPVRVFKVQSKQETVTEKVPGNIRSKLRANIEAKVPGRIEKMLAVEGKTVKEGDLLAELDVKEIKAKLDQAIVVREQAERDLKRSKMLLERKAGSQADFENMNAKAQVSRAA</sequence>
<evidence type="ECO:0000259" key="2">
    <source>
        <dbReference type="Pfam" id="PF25917"/>
    </source>
</evidence>
<dbReference type="Gene3D" id="2.40.50.100">
    <property type="match status" value="1"/>
</dbReference>
<dbReference type="GO" id="GO:1990281">
    <property type="term" value="C:efflux pump complex"/>
    <property type="evidence" value="ECO:0007669"/>
    <property type="project" value="TreeGrafter"/>
</dbReference>
<feature type="non-terminal residue" evidence="3">
    <location>
        <position position="149"/>
    </location>
</feature>
<accession>A0A7X9FQD3</accession>
<comment type="caution">
    <text evidence="3">The sequence shown here is derived from an EMBL/GenBank/DDBJ whole genome shotgun (WGS) entry which is preliminary data.</text>
</comment>
<proteinExistence type="predicted"/>
<feature type="domain" description="Multidrug resistance protein MdtA-like barrel-sandwich hybrid" evidence="2">
    <location>
        <begin position="66"/>
        <end position="104"/>
    </location>
</feature>
<organism evidence="3 4">
    <name type="scientific">SAR324 cluster bacterium</name>
    <dbReference type="NCBI Taxonomy" id="2024889"/>
    <lineage>
        <taxon>Bacteria</taxon>
        <taxon>Deltaproteobacteria</taxon>
        <taxon>SAR324 cluster</taxon>
    </lineage>
</organism>
<protein>
    <submittedName>
        <fullName evidence="3">Biotin/lipoyl-binding protein</fullName>
    </submittedName>
</protein>
<gene>
    <name evidence="3" type="ORF">GYA55_04320</name>
</gene>
<evidence type="ECO:0000256" key="1">
    <source>
        <dbReference type="SAM" id="MobiDB-lite"/>
    </source>
</evidence>
<name>A0A7X9FQD3_9DELT</name>
<dbReference type="Gene3D" id="1.10.287.470">
    <property type="entry name" value="Helix hairpin bin"/>
    <property type="match status" value="1"/>
</dbReference>
<evidence type="ECO:0000313" key="4">
    <source>
        <dbReference type="Proteomes" id="UP000524246"/>
    </source>
</evidence>
<evidence type="ECO:0000313" key="3">
    <source>
        <dbReference type="EMBL" id="NMC62372.1"/>
    </source>
</evidence>
<feature type="region of interest" description="Disordered" evidence="1">
    <location>
        <begin position="130"/>
        <end position="149"/>
    </location>
</feature>
<dbReference type="Proteomes" id="UP000524246">
    <property type="component" value="Unassembled WGS sequence"/>
</dbReference>
<dbReference type="EMBL" id="JAAZON010000180">
    <property type="protein sequence ID" value="NMC62372.1"/>
    <property type="molecule type" value="Genomic_DNA"/>
</dbReference>
<dbReference type="PANTHER" id="PTHR30469">
    <property type="entry name" value="MULTIDRUG RESISTANCE PROTEIN MDTA"/>
    <property type="match status" value="1"/>
</dbReference>
<dbReference type="SUPFAM" id="SSF111369">
    <property type="entry name" value="HlyD-like secretion proteins"/>
    <property type="match status" value="1"/>
</dbReference>
<dbReference type="AlphaFoldDB" id="A0A7X9FQD3"/>
<dbReference type="PROSITE" id="PS51257">
    <property type="entry name" value="PROKAR_LIPOPROTEIN"/>
    <property type="match status" value="1"/>
</dbReference>
<dbReference type="GO" id="GO:0015562">
    <property type="term" value="F:efflux transmembrane transporter activity"/>
    <property type="evidence" value="ECO:0007669"/>
    <property type="project" value="TreeGrafter"/>
</dbReference>